<feature type="repeat" description="WD" evidence="5">
    <location>
        <begin position="119"/>
        <end position="153"/>
    </location>
</feature>
<dbReference type="PROSITE" id="PS50082">
    <property type="entry name" value="WD_REPEATS_2"/>
    <property type="match status" value="4"/>
</dbReference>
<dbReference type="InterPro" id="IPR015943">
    <property type="entry name" value="WD40/YVTN_repeat-like_dom_sf"/>
</dbReference>
<dbReference type="InterPro" id="IPR001680">
    <property type="entry name" value="WD40_rpt"/>
</dbReference>
<evidence type="ECO:0000313" key="6">
    <source>
        <dbReference type="EMBL" id="GFH51933.1"/>
    </source>
</evidence>
<dbReference type="InterPro" id="IPR020472">
    <property type="entry name" value="WD40_PAC1"/>
</dbReference>
<dbReference type="CDD" id="cd00200">
    <property type="entry name" value="WD40"/>
    <property type="match status" value="1"/>
</dbReference>
<proteinExistence type="inferred from homology"/>
<evidence type="ECO:0000256" key="3">
    <source>
        <dbReference type="ARBA" id="ARBA00022574"/>
    </source>
</evidence>
<dbReference type="SMART" id="SM00320">
    <property type="entry name" value="WD40"/>
    <property type="match status" value="6"/>
</dbReference>
<protein>
    <recommendedName>
        <fullName evidence="2">Target of rapamycin complex subunit LST8</fullName>
    </recommendedName>
</protein>
<dbReference type="Proteomes" id="UP001054902">
    <property type="component" value="Unassembled WGS sequence"/>
</dbReference>
<dbReference type="GO" id="GO:0031931">
    <property type="term" value="C:TORC1 complex"/>
    <property type="evidence" value="ECO:0007669"/>
    <property type="project" value="InterPro"/>
</dbReference>
<feature type="repeat" description="WD" evidence="5">
    <location>
        <begin position="272"/>
        <end position="313"/>
    </location>
</feature>
<comment type="similarity">
    <text evidence="1">Belongs to the WD repeat LST8 family.</text>
</comment>
<dbReference type="GO" id="GO:0031932">
    <property type="term" value="C:TORC2 complex"/>
    <property type="evidence" value="ECO:0007669"/>
    <property type="project" value="InterPro"/>
</dbReference>
<feature type="repeat" description="WD" evidence="5">
    <location>
        <begin position="71"/>
        <end position="112"/>
    </location>
</feature>
<dbReference type="Gene3D" id="2.130.10.10">
    <property type="entry name" value="YVTN repeat-like/Quinoprotein amine dehydrogenase"/>
    <property type="match status" value="1"/>
</dbReference>
<sequence>MSVILATGSYDHKLRLWEAPSGVNSKTLRAGGPVNCLEITPNKQFIAAGCNPQIKLFEINDNSNTDPVLTLEGHKAAVTSIGFVKDCRYLFSSSEDNTVKIFELRGPNASLTFDCKAPVNSVVHHPTRPEIISGDQSGTVRVWDIRTQKCVNELTPDAFSESSNPVTSALGFDQRASIQSVDISEDGKTCVAATNHCTVFMWDPTDREEFKPLAKFQAHPTGSYLLKAKISPDCRQLVTCGSDQSARIFDITRHGENSRRGTRFAPKLIQTLSQHNKWVWDCVFSADSSYLVTASSDQTARLFNLRSGEVVRQYIGHQSSVTCVALNDSSS</sequence>
<dbReference type="PRINTS" id="PR00320">
    <property type="entry name" value="GPROTEINBRPT"/>
</dbReference>
<organism evidence="6 7">
    <name type="scientific">Chaetoceros tenuissimus</name>
    <dbReference type="NCBI Taxonomy" id="426638"/>
    <lineage>
        <taxon>Eukaryota</taxon>
        <taxon>Sar</taxon>
        <taxon>Stramenopiles</taxon>
        <taxon>Ochrophyta</taxon>
        <taxon>Bacillariophyta</taxon>
        <taxon>Coscinodiscophyceae</taxon>
        <taxon>Chaetocerotophycidae</taxon>
        <taxon>Chaetocerotales</taxon>
        <taxon>Chaetocerotaceae</taxon>
        <taxon>Chaetoceros</taxon>
    </lineage>
</organism>
<reference evidence="6 7" key="1">
    <citation type="journal article" date="2021" name="Sci. Rep.">
        <title>The genome of the diatom Chaetoceros tenuissimus carries an ancient integrated fragment of an extant virus.</title>
        <authorList>
            <person name="Hongo Y."/>
            <person name="Kimura K."/>
            <person name="Takaki Y."/>
            <person name="Yoshida Y."/>
            <person name="Baba S."/>
            <person name="Kobayashi G."/>
            <person name="Nagasaki K."/>
            <person name="Hano T."/>
            <person name="Tomaru Y."/>
        </authorList>
    </citation>
    <scope>NUCLEOTIDE SEQUENCE [LARGE SCALE GENOMIC DNA]</scope>
    <source>
        <strain evidence="6 7">NIES-3715</strain>
    </source>
</reference>
<evidence type="ECO:0000256" key="2">
    <source>
        <dbReference type="ARBA" id="ARBA00018867"/>
    </source>
</evidence>
<comment type="caution">
    <text evidence="6">The sequence shown here is derived from an EMBL/GenBank/DDBJ whole genome shotgun (WGS) entry which is preliminary data.</text>
</comment>
<name>A0AAD3H6M2_9STRA</name>
<gene>
    <name evidence="6" type="ORF">CTEN210_08409</name>
</gene>
<keyword evidence="3 5" id="KW-0853">WD repeat</keyword>
<keyword evidence="4" id="KW-0677">Repeat</keyword>
<accession>A0AAD3H6M2</accession>
<dbReference type="PANTHER" id="PTHR19842:SF0">
    <property type="entry name" value="TARGET OF RAPAMYCIN COMPLEX SUBUNIT LST8"/>
    <property type="match status" value="1"/>
</dbReference>
<evidence type="ECO:0000256" key="4">
    <source>
        <dbReference type="ARBA" id="ARBA00022737"/>
    </source>
</evidence>
<evidence type="ECO:0000256" key="5">
    <source>
        <dbReference type="PROSITE-ProRule" id="PRU00221"/>
    </source>
</evidence>
<dbReference type="PANTHER" id="PTHR19842">
    <property type="entry name" value="G BETA-LIKE PROTEIN GBL"/>
    <property type="match status" value="1"/>
</dbReference>
<dbReference type="EMBL" id="BLLK01000045">
    <property type="protein sequence ID" value="GFH51933.1"/>
    <property type="molecule type" value="Genomic_DNA"/>
</dbReference>
<dbReference type="GO" id="GO:0031929">
    <property type="term" value="P:TOR signaling"/>
    <property type="evidence" value="ECO:0007669"/>
    <property type="project" value="InterPro"/>
</dbReference>
<evidence type="ECO:0000256" key="1">
    <source>
        <dbReference type="ARBA" id="ARBA00009890"/>
    </source>
</evidence>
<dbReference type="Pfam" id="PF00400">
    <property type="entry name" value="WD40"/>
    <property type="match status" value="6"/>
</dbReference>
<dbReference type="GO" id="GO:0032956">
    <property type="term" value="P:regulation of actin cytoskeleton organization"/>
    <property type="evidence" value="ECO:0007669"/>
    <property type="project" value="TreeGrafter"/>
</dbReference>
<dbReference type="PROSITE" id="PS50294">
    <property type="entry name" value="WD_REPEATS_REGION"/>
    <property type="match status" value="2"/>
</dbReference>
<dbReference type="SUPFAM" id="SSF50998">
    <property type="entry name" value="Quinoprotein alcohol dehydrogenase-like"/>
    <property type="match status" value="1"/>
</dbReference>
<keyword evidence="7" id="KW-1185">Reference proteome</keyword>
<dbReference type="InterPro" id="IPR037588">
    <property type="entry name" value="MLST8"/>
</dbReference>
<dbReference type="InterPro" id="IPR011047">
    <property type="entry name" value="Quinoprotein_ADH-like_sf"/>
</dbReference>
<feature type="repeat" description="WD" evidence="5">
    <location>
        <begin position="1"/>
        <end position="27"/>
    </location>
</feature>
<dbReference type="AlphaFoldDB" id="A0AAD3H6M2"/>
<evidence type="ECO:0000313" key="7">
    <source>
        <dbReference type="Proteomes" id="UP001054902"/>
    </source>
</evidence>